<sequence>MWSLANKAPFMLRGGGCGSVKISPHTDENLKSDNQALYNFITRLNYFVETICTKASVAANQSESQEITIAIQWFIFQEENIYKLIKDVQNAKKSYNLILDGIRKLLKSCLIYIRTDQFKCLYILQITASLSKVIFCFHITNDQRFMKCELQKEFLDISDELKQQMEIEKNDLIHIQMELYLFLTKTSFEMAPNNSNERDDILKGCLSGIIASIIQMKPNAELLESLFKGALLVYKMYAVSKNRKQYEIYFQIDMLQWEIISYFKNEKEKNLEEIIEKIQIIHEQLVKNSINWMSHLLWIQMIGKILIYNPLLTKQQLYQLTSQFNLGANSRQMWKEYQNKGLLIQMNHSNNQAVILLHQLQNKELLQLDRVILEDCFKEWENFLLLKDYLLNEKNPNIYFTFQSYLQNKLKGVSIESQKDENTLIGKILTFFDFIISSKLLALIKENYEKLGVVIKSYRTFMKKNTHLTKKIQQKIQHVQINQMIQNFKQYLQNIQKIIKIIRLNLWKQYFQIQQFNQKQIIQFNNLQQLKYLMKMLEKLLELLIQDFKDRMNEQQKNQSSNQKDEDEREELWRQKEFIQDQLSKLELEVKIQQLDDLKKKLLSLPDATLNQPKFLEAAQSLIQFIANSWKQLEKVEISLLKQNDHNCFFEYYLNNLYLYYEAINQELENDYNESMSFIKEFFQIKYDIENHKEIKGLIKYLLNLICKHLKLHLKLDTIKKRVYKIYKNCNNLSILMDSQYRQLKITQKKIIRSKCDIVNVTAFELKNLQITEQDYQNKLSKQKALIEYLQFRFSIDKQKISSEELDLKLIEKELGGLFINESSTQMIVENFMKDLTIDQLLKNVIEEKYNLSQLELDRRKFEFFLSNLRKIKD</sequence>
<comment type="caution">
    <text evidence="2">The sequence shown here is derived from an EMBL/GenBank/DDBJ whole genome shotgun (WGS) entry which is preliminary data.</text>
</comment>
<feature type="coiled-coil region" evidence="1">
    <location>
        <begin position="527"/>
        <end position="596"/>
    </location>
</feature>
<protein>
    <submittedName>
        <fullName evidence="2">Uncharacterized protein</fullName>
    </submittedName>
</protein>
<keyword evidence="3" id="KW-1185">Reference proteome</keyword>
<name>A0A8S1RS66_9CILI</name>
<dbReference type="EMBL" id="CAJJDN010000287">
    <property type="protein sequence ID" value="CAD8130407.1"/>
    <property type="molecule type" value="Genomic_DNA"/>
</dbReference>
<accession>A0A8S1RS66</accession>
<evidence type="ECO:0000313" key="3">
    <source>
        <dbReference type="Proteomes" id="UP000692954"/>
    </source>
</evidence>
<evidence type="ECO:0000313" key="2">
    <source>
        <dbReference type="EMBL" id="CAD8130407.1"/>
    </source>
</evidence>
<keyword evidence="1" id="KW-0175">Coiled coil</keyword>
<gene>
    <name evidence="2" type="ORF">PSON_ATCC_30995.1.T2870002</name>
</gene>
<evidence type="ECO:0000256" key="1">
    <source>
        <dbReference type="SAM" id="Coils"/>
    </source>
</evidence>
<dbReference type="AlphaFoldDB" id="A0A8S1RS66"/>
<organism evidence="2 3">
    <name type="scientific">Paramecium sonneborni</name>
    <dbReference type="NCBI Taxonomy" id="65129"/>
    <lineage>
        <taxon>Eukaryota</taxon>
        <taxon>Sar</taxon>
        <taxon>Alveolata</taxon>
        <taxon>Ciliophora</taxon>
        <taxon>Intramacronucleata</taxon>
        <taxon>Oligohymenophorea</taxon>
        <taxon>Peniculida</taxon>
        <taxon>Parameciidae</taxon>
        <taxon>Paramecium</taxon>
    </lineage>
</organism>
<reference evidence="2" key="1">
    <citation type="submission" date="2021-01" db="EMBL/GenBank/DDBJ databases">
        <authorList>
            <consortium name="Genoscope - CEA"/>
            <person name="William W."/>
        </authorList>
    </citation>
    <scope>NUCLEOTIDE SEQUENCE</scope>
</reference>
<proteinExistence type="predicted"/>
<dbReference type="Proteomes" id="UP000692954">
    <property type="component" value="Unassembled WGS sequence"/>
</dbReference>
<dbReference type="OrthoDB" id="310019at2759"/>